<dbReference type="KEGG" id="pmet:G4Y79_03795"/>
<organism evidence="2 3">
    <name type="scientific">Phototrophicus methaneseepsis</name>
    <dbReference type="NCBI Taxonomy" id="2710758"/>
    <lineage>
        <taxon>Bacteria</taxon>
        <taxon>Bacillati</taxon>
        <taxon>Chloroflexota</taxon>
        <taxon>Candidatus Thermofontia</taxon>
        <taxon>Phototrophicales</taxon>
        <taxon>Phototrophicaceae</taxon>
        <taxon>Phototrophicus</taxon>
    </lineage>
</organism>
<dbReference type="SUPFAM" id="SSF55729">
    <property type="entry name" value="Acyl-CoA N-acyltransferases (Nat)"/>
    <property type="match status" value="1"/>
</dbReference>
<feature type="domain" description="N-acetyltransferase" evidence="1">
    <location>
        <begin position="171"/>
        <end position="309"/>
    </location>
</feature>
<gene>
    <name evidence="2" type="ORF">G4Y79_03795</name>
</gene>
<dbReference type="Proteomes" id="UP000594468">
    <property type="component" value="Chromosome"/>
</dbReference>
<name>A0A7S8IFF0_9CHLR</name>
<dbReference type="EMBL" id="CP062983">
    <property type="protein sequence ID" value="QPC83517.1"/>
    <property type="molecule type" value="Genomic_DNA"/>
</dbReference>
<dbReference type="AlphaFoldDB" id="A0A7S8IFF0"/>
<dbReference type="GO" id="GO:0016747">
    <property type="term" value="F:acyltransferase activity, transferring groups other than amino-acyl groups"/>
    <property type="evidence" value="ECO:0007669"/>
    <property type="project" value="InterPro"/>
</dbReference>
<dbReference type="Gene3D" id="3.40.630.30">
    <property type="match status" value="1"/>
</dbReference>
<dbReference type="RefSeq" id="WP_195171584.1">
    <property type="nucleotide sequence ID" value="NZ_CP062983.1"/>
</dbReference>
<dbReference type="Pfam" id="PF00583">
    <property type="entry name" value="Acetyltransf_1"/>
    <property type="match status" value="1"/>
</dbReference>
<accession>A0A7S8IFF0</accession>
<evidence type="ECO:0000259" key="1">
    <source>
        <dbReference type="PROSITE" id="PS51186"/>
    </source>
</evidence>
<sequence>MSEIVFQARMYTSNEDMARIQDANARWAQIAGSSLGYIHSGDIAHRLGNGMRHTTLPLTELVRIFEQDGEIVGWLVLYPHWCSFEVQAHPHYHGGDLYRRMVDWVEEWLIAYIQRTPDAEKALYWDVFQEDEVTEQIAAEHGYTLSDKGYRYITRSLSDPLPDSTLPEGFYIRPTLGVQEVDRLIEVHSGAFNSTWTREQYLKVMHGPGYDAEHEMLVVGPDGRFAAFCIYWLDGINKTALFEPVGTHKDFHRQGMGRALMAATMQRMRAEGAETAIVWHELSNPASTGLYTAMGFLPKYTIREMKRSL</sequence>
<evidence type="ECO:0000313" key="3">
    <source>
        <dbReference type="Proteomes" id="UP000594468"/>
    </source>
</evidence>
<dbReference type="InterPro" id="IPR000182">
    <property type="entry name" value="GNAT_dom"/>
</dbReference>
<protein>
    <submittedName>
        <fullName evidence="2">GNAT family N-acetyltransferase</fullName>
    </submittedName>
</protein>
<reference evidence="2 3" key="1">
    <citation type="submission" date="2020-02" db="EMBL/GenBank/DDBJ databases">
        <authorList>
            <person name="Zheng R.K."/>
            <person name="Sun C.M."/>
        </authorList>
    </citation>
    <scope>NUCLEOTIDE SEQUENCE [LARGE SCALE GENOMIC DNA]</scope>
    <source>
        <strain evidence="3">rifampicinis</strain>
    </source>
</reference>
<evidence type="ECO:0000313" key="2">
    <source>
        <dbReference type="EMBL" id="QPC83517.1"/>
    </source>
</evidence>
<keyword evidence="2" id="KW-0808">Transferase</keyword>
<keyword evidence="3" id="KW-1185">Reference proteome</keyword>
<dbReference type="CDD" id="cd04301">
    <property type="entry name" value="NAT_SF"/>
    <property type="match status" value="1"/>
</dbReference>
<dbReference type="InterPro" id="IPR016181">
    <property type="entry name" value="Acyl_CoA_acyltransferase"/>
</dbReference>
<proteinExistence type="predicted"/>
<dbReference type="PROSITE" id="PS51186">
    <property type="entry name" value="GNAT"/>
    <property type="match status" value="1"/>
</dbReference>